<gene>
    <name evidence="2" type="ORF">FNA46_02190</name>
</gene>
<evidence type="ECO:0000256" key="1">
    <source>
        <dbReference type="SAM" id="SignalP"/>
    </source>
</evidence>
<dbReference type="AlphaFoldDB" id="A0A549THB5"/>
<dbReference type="Proteomes" id="UP000316801">
    <property type="component" value="Unassembled WGS sequence"/>
</dbReference>
<keyword evidence="1" id="KW-0732">Signal</keyword>
<proteinExistence type="predicted"/>
<dbReference type="CDD" id="cd13558">
    <property type="entry name" value="PBP2_SsuA_like_2"/>
    <property type="match status" value="1"/>
</dbReference>
<dbReference type="PROSITE" id="PS51318">
    <property type="entry name" value="TAT"/>
    <property type="match status" value="1"/>
</dbReference>
<name>A0A549THB5_9HYPH</name>
<comment type="caution">
    <text evidence="2">The sequence shown here is derived from an EMBL/GenBank/DDBJ whole genome shotgun (WGS) entry which is preliminary data.</text>
</comment>
<dbReference type="EMBL" id="VJMG01000006">
    <property type="protein sequence ID" value="TRL42332.1"/>
    <property type="molecule type" value="Genomic_DNA"/>
</dbReference>
<reference evidence="2 3" key="1">
    <citation type="submission" date="2019-07" db="EMBL/GenBank/DDBJ databases">
        <title>Ln-dependent methylotrophs.</title>
        <authorList>
            <person name="Tani A."/>
        </authorList>
    </citation>
    <scope>NUCLEOTIDE SEQUENCE [LARGE SCALE GENOMIC DNA]</scope>
    <source>
        <strain evidence="2 3">SM12</strain>
    </source>
</reference>
<feature type="chain" id="PRO_5022190799" evidence="1">
    <location>
        <begin position="32"/>
        <end position="330"/>
    </location>
</feature>
<dbReference type="PANTHER" id="PTHR30024">
    <property type="entry name" value="ALIPHATIC SULFONATES-BINDING PROTEIN-RELATED"/>
    <property type="match status" value="1"/>
</dbReference>
<dbReference type="PANTHER" id="PTHR30024:SF42">
    <property type="entry name" value="ALIPHATIC SULFONATES-BINDING PROTEIN-RELATED"/>
    <property type="match status" value="1"/>
</dbReference>
<protein>
    <submittedName>
        <fullName evidence="2">ABC transporter substrate-binding protein</fullName>
    </submittedName>
</protein>
<evidence type="ECO:0000313" key="3">
    <source>
        <dbReference type="Proteomes" id="UP000316801"/>
    </source>
</evidence>
<feature type="signal peptide" evidence="1">
    <location>
        <begin position="1"/>
        <end position="31"/>
    </location>
</feature>
<dbReference type="Gene3D" id="3.40.190.10">
    <property type="entry name" value="Periplasmic binding protein-like II"/>
    <property type="match status" value="2"/>
</dbReference>
<dbReference type="Pfam" id="PF12974">
    <property type="entry name" value="Phosphonate-bd"/>
    <property type="match status" value="1"/>
</dbReference>
<dbReference type="SUPFAM" id="SSF53850">
    <property type="entry name" value="Periplasmic binding protein-like II"/>
    <property type="match status" value="1"/>
</dbReference>
<keyword evidence="3" id="KW-1185">Reference proteome</keyword>
<accession>A0A549THB5</accession>
<dbReference type="InterPro" id="IPR006311">
    <property type="entry name" value="TAT_signal"/>
</dbReference>
<evidence type="ECO:0000313" key="2">
    <source>
        <dbReference type="EMBL" id="TRL42332.1"/>
    </source>
</evidence>
<organism evidence="2 3">
    <name type="scientific">Rhizobium straminoryzae</name>
    <dbReference type="NCBI Taxonomy" id="1387186"/>
    <lineage>
        <taxon>Bacteria</taxon>
        <taxon>Pseudomonadati</taxon>
        <taxon>Pseudomonadota</taxon>
        <taxon>Alphaproteobacteria</taxon>
        <taxon>Hyphomicrobiales</taxon>
        <taxon>Rhizobiaceae</taxon>
        <taxon>Rhizobium/Agrobacterium group</taxon>
        <taxon>Rhizobium</taxon>
    </lineage>
</organism>
<sequence>MEHHPLHRRSFLHVCATALAATASMAVSAGAVEPATKLIVADQAEFVRNLLEASGQRKTLSFTVDFPNFAGGPAILEAIRAGALDIAYVGDTPPIQARASGTLLPIVATFTREIAQYRLTSRAGLRIEKLSELKGKKVSYVEGSGRQVYLIEALNRAGLTLGDITPVNLRVADLPDALRSGAVDVAVLQEPFVTRLSRQAGASAVVDPEERRLLPSTSYFYARPDALADPGKAEAIRQFLAAFVKAGKWSNENDKAWAKLYYTDFQRVSPEDTAAILKGQSPLVFQTSAEAIPHHQKLIDILYQAGSIRERFDAKGSFVDTFDKTIEQSR</sequence>